<dbReference type="InterPro" id="IPR055690">
    <property type="entry name" value="DUF7266"/>
</dbReference>
<evidence type="ECO:0000256" key="1">
    <source>
        <dbReference type="SAM" id="Phobius"/>
    </source>
</evidence>
<evidence type="ECO:0000313" key="2">
    <source>
        <dbReference type="EMBL" id="MFA1610186.1"/>
    </source>
</evidence>
<sequence>MIREPRGTGGDADRAVSITVNYVIALAITAVLISGLLIGAGGYVEDQRDRVVREELDVVAEQLAAGIADADRLAAAEAVSRSVRVGVDLPRRVARESYRIEVTEIAAPGSEPARHDLTLRAARSDVSVTLTLTTSVDLTEGSTAGGWTVVRLDAANDTLVVADGDREGTLALEPMRGV</sequence>
<proteinExistence type="predicted"/>
<feature type="transmembrane region" description="Helical" evidence="1">
    <location>
        <begin position="20"/>
        <end position="44"/>
    </location>
</feature>
<organism evidence="2 3">
    <name type="scientific">Halobellus rubicundus</name>
    <dbReference type="NCBI Taxonomy" id="2996466"/>
    <lineage>
        <taxon>Archaea</taxon>
        <taxon>Methanobacteriati</taxon>
        <taxon>Methanobacteriota</taxon>
        <taxon>Stenosarchaea group</taxon>
        <taxon>Halobacteria</taxon>
        <taxon>Halobacteriales</taxon>
        <taxon>Haloferacaceae</taxon>
        <taxon>Halobellus</taxon>
    </lineage>
</organism>
<comment type="caution">
    <text evidence="2">The sequence shown here is derived from an EMBL/GenBank/DDBJ whole genome shotgun (WGS) entry which is preliminary data.</text>
</comment>
<keyword evidence="1" id="KW-0812">Transmembrane</keyword>
<dbReference type="EMBL" id="JBGNYA010000001">
    <property type="protein sequence ID" value="MFA1610186.1"/>
    <property type="molecule type" value="Genomic_DNA"/>
</dbReference>
<reference evidence="2 3" key="1">
    <citation type="submission" date="2024-08" db="EMBL/GenBank/DDBJ databases">
        <title>Halobellus sp. MBLA0158 whole genome sequence.</title>
        <authorList>
            <person name="Hwang C.Y."/>
            <person name="Cho E.-S."/>
            <person name="Seo M.-J."/>
        </authorList>
    </citation>
    <scope>NUCLEOTIDE SEQUENCE [LARGE SCALE GENOMIC DNA]</scope>
    <source>
        <strain evidence="2 3">MBLA0158</strain>
    </source>
</reference>
<keyword evidence="1" id="KW-0472">Membrane</keyword>
<keyword evidence="1" id="KW-1133">Transmembrane helix</keyword>
<dbReference type="Proteomes" id="UP001570511">
    <property type="component" value="Unassembled WGS sequence"/>
</dbReference>
<accession>A0ABD5MFT2</accession>
<protein>
    <submittedName>
        <fullName evidence="2">Uncharacterized protein</fullName>
    </submittedName>
</protein>
<dbReference type="Pfam" id="PF23928">
    <property type="entry name" value="DUF7266"/>
    <property type="match status" value="1"/>
</dbReference>
<name>A0ABD5MFT2_9EURY</name>
<dbReference type="AlphaFoldDB" id="A0ABD5MFT2"/>
<keyword evidence="3" id="KW-1185">Reference proteome</keyword>
<dbReference type="RefSeq" id="WP_372387545.1">
    <property type="nucleotide sequence ID" value="NZ_JBGNYA010000001.1"/>
</dbReference>
<gene>
    <name evidence="2" type="ORF">OS889_04105</name>
</gene>
<evidence type="ECO:0000313" key="3">
    <source>
        <dbReference type="Proteomes" id="UP001570511"/>
    </source>
</evidence>